<evidence type="ECO:0000256" key="5">
    <source>
        <dbReference type="ARBA" id="ARBA00022694"/>
    </source>
</evidence>
<evidence type="ECO:0000256" key="7">
    <source>
        <dbReference type="ARBA" id="ARBA00022759"/>
    </source>
</evidence>
<keyword evidence="4" id="KW-0963">Cytoplasm</keyword>
<organism evidence="11 12">
    <name type="scientific">Drosophila busckii</name>
    <name type="common">Fruit fly</name>
    <dbReference type="NCBI Taxonomy" id="30019"/>
    <lineage>
        <taxon>Eukaryota</taxon>
        <taxon>Metazoa</taxon>
        <taxon>Ecdysozoa</taxon>
        <taxon>Arthropoda</taxon>
        <taxon>Hexapoda</taxon>
        <taxon>Insecta</taxon>
        <taxon>Pterygota</taxon>
        <taxon>Neoptera</taxon>
        <taxon>Endopterygota</taxon>
        <taxon>Diptera</taxon>
        <taxon>Brachycera</taxon>
        <taxon>Muscomorpha</taxon>
        <taxon>Ephydroidea</taxon>
        <taxon>Drosophilidae</taxon>
        <taxon>Drosophila</taxon>
    </lineage>
</organism>
<keyword evidence="10" id="KW-0539">Nucleus</keyword>
<comment type="subcellular location">
    <subcellularLocation>
        <location evidence="10">Nucleus</location>
        <location evidence="10">Nucleolus</location>
    </subcellularLocation>
</comment>
<dbReference type="PANTHER" id="PTHR13348">
    <property type="entry name" value="RIBONUCLEASE P SUBUNIT P29"/>
    <property type="match status" value="1"/>
</dbReference>
<dbReference type="GO" id="GO:0001682">
    <property type="term" value="P:tRNA 5'-leader removal"/>
    <property type="evidence" value="ECO:0007669"/>
    <property type="project" value="InterPro"/>
</dbReference>
<keyword evidence="7" id="KW-0255">Endonuclease</keyword>
<dbReference type="InterPro" id="IPR036980">
    <property type="entry name" value="RNase_P/MRP_Rpp29_sf"/>
</dbReference>
<evidence type="ECO:0000256" key="4">
    <source>
        <dbReference type="ARBA" id="ARBA00022490"/>
    </source>
</evidence>
<evidence type="ECO:0000256" key="3">
    <source>
        <dbReference type="ARBA" id="ARBA00016225"/>
    </source>
</evidence>
<proteinExistence type="inferred from homology"/>
<dbReference type="InterPro" id="IPR023534">
    <property type="entry name" value="Rof/RNase_P-like"/>
</dbReference>
<comment type="similarity">
    <text evidence="2">Belongs to the eukaryotic/archaeal RNase P protein component 1 family.</text>
</comment>
<keyword evidence="6" id="KW-0540">Nuclease</keyword>
<dbReference type="HAMAP" id="MF_00754">
    <property type="entry name" value="RNase_P_1"/>
    <property type="match status" value="1"/>
</dbReference>
<dbReference type="STRING" id="30019.A0A0M4EHZ6"/>
<dbReference type="SMART" id="SM00538">
    <property type="entry name" value="POP4"/>
    <property type="match status" value="1"/>
</dbReference>
<dbReference type="InterPro" id="IPR023538">
    <property type="entry name" value="RNP1"/>
</dbReference>
<dbReference type="OMA" id="IPKSECV"/>
<dbReference type="InterPro" id="IPR002730">
    <property type="entry name" value="Rpp29/RNP1"/>
</dbReference>
<keyword evidence="8" id="KW-0378">Hydrolase</keyword>
<dbReference type="GO" id="GO:0006364">
    <property type="term" value="P:rRNA processing"/>
    <property type="evidence" value="ECO:0007669"/>
    <property type="project" value="TreeGrafter"/>
</dbReference>
<name>A0A0M4EHZ6_DROBS</name>
<evidence type="ECO:0000256" key="6">
    <source>
        <dbReference type="ARBA" id="ARBA00022722"/>
    </source>
</evidence>
<dbReference type="AlphaFoldDB" id="A0A0M4EHZ6"/>
<evidence type="ECO:0000256" key="1">
    <source>
        <dbReference type="ARBA" id="ARBA00002435"/>
    </source>
</evidence>
<dbReference type="Pfam" id="PF01868">
    <property type="entry name" value="RNase_P-MRP_p29"/>
    <property type="match status" value="1"/>
</dbReference>
<evidence type="ECO:0000313" key="12">
    <source>
        <dbReference type="Proteomes" id="UP000494163"/>
    </source>
</evidence>
<dbReference type="SUPFAM" id="SSF101744">
    <property type="entry name" value="Rof/RNase P subunit-like"/>
    <property type="match status" value="1"/>
</dbReference>
<comment type="subunit">
    <text evidence="9">Component of nuclear RNase P and RNase MRP ribonucleoproteins. RNase P consists of a catalytic RNA moiety and 10 different protein chains; POP1, POP4, POP5, POP7, RPP14, RPP21, RPP25, RPP30, RPP38 and RPP40. Within the RNase P complex, POP1, POP7 and RPP25 form the 'finger' subcomplex, POP5, RPP14, RPP40 and homodimeric RPP30 form the 'palm' subcomplex, and RPP21, POP4 and RPP38 form the 'wrist' subcomplex. All subunits of the RNase P complex interact with the catalytic RNA. Several subunits of RNase P are also part of the RNase MRP complex. RNase MRP consists of a catalytic RNA moiety and about 8 protein subunits; POP1, POP7, RPP25, RPP30, RPP38, RPP40 and possibly also POP4 and POP5.</text>
</comment>
<dbReference type="GO" id="GO:0030677">
    <property type="term" value="C:ribonuclease P complex"/>
    <property type="evidence" value="ECO:0007669"/>
    <property type="project" value="UniProtKB-UniRule"/>
</dbReference>
<dbReference type="OrthoDB" id="124041at2759"/>
<dbReference type="PANTHER" id="PTHR13348:SF0">
    <property type="entry name" value="RIBONUCLEASE P PROTEIN SUBUNIT P29"/>
    <property type="match status" value="1"/>
</dbReference>
<dbReference type="PIRSF" id="PIRSF027081">
    <property type="entry name" value="RNase_P/MRP_p29_subunit"/>
    <property type="match status" value="1"/>
</dbReference>
<dbReference type="EMBL" id="CP012525">
    <property type="protein sequence ID" value="ALC43401.1"/>
    <property type="molecule type" value="Genomic_DNA"/>
</dbReference>
<evidence type="ECO:0000256" key="10">
    <source>
        <dbReference type="PIRNR" id="PIRNR027081"/>
    </source>
</evidence>
<reference evidence="11 12" key="1">
    <citation type="submission" date="2015-08" db="EMBL/GenBank/DDBJ databases">
        <title>Ancestral chromatin configuration constrains chromatin evolution on differentiating sex chromosomes in Drosophila.</title>
        <authorList>
            <person name="Zhou Q."/>
            <person name="Bachtrog D."/>
        </authorList>
    </citation>
    <scope>NUCLEOTIDE SEQUENCE [LARGE SCALE GENOMIC DNA]</scope>
    <source>
        <tissue evidence="11">Whole larvae</tissue>
    </source>
</reference>
<dbReference type="GO" id="GO:0004519">
    <property type="term" value="F:endonuclease activity"/>
    <property type="evidence" value="ECO:0007669"/>
    <property type="project" value="UniProtKB-KW"/>
</dbReference>
<dbReference type="GO" id="GO:0000172">
    <property type="term" value="C:ribonuclease MRP complex"/>
    <property type="evidence" value="ECO:0007669"/>
    <property type="project" value="InterPro"/>
</dbReference>
<dbReference type="Proteomes" id="UP000494163">
    <property type="component" value="Chromosome 3L"/>
</dbReference>
<accession>A0A0M4EHZ6</accession>
<dbReference type="InterPro" id="IPR016848">
    <property type="entry name" value="RNase_P/MRP_Rpp29-subunit"/>
</dbReference>
<gene>
    <name evidence="11" type="ORF">Dbus_chr3Lg567</name>
</gene>
<sequence length="209" mass="24186">MANSDRATESLKEYLTDLVVPHHRCNVNIISDHITMLHGNKSKKQLSRKKRAHKSATLTRKEYAALGLNTLPTRQMRYEQALPLHKLWRGYIREHLELQPGDQVPQLHEQRYEEFSRQLVKIDLHGAKLRVLQSKCPTLIGLAGICVMDTKNVLKLLGEDHRIRTVPKSECVFSMHVGNMEFTIFGQHLNMRPAERSVKKIKSFVEPFM</sequence>
<keyword evidence="5 10" id="KW-0819">tRNA processing</keyword>
<evidence type="ECO:0000256" key="2">
    <source>
        <dbReference type="ARBA" id="ARBA00006181"/>
    </source>
</evidence>
<evidence type="ECO:0000256" key="8">
    <source>
        <dbReference type="ARBA" id="ARBA00022801"/>
    </source>
</evidence>
<dbReference type="GO" id="GO:0033204">
    <property type="term" value="F:ribonuclease P RNA binding"/>
    <property type="evidence" value="ECO:0007669"/>
    <property type="project" value="InterPro"/>
</dbReference>
<dbReference type="GO" id="GO:0005730">
    <property type="term" value="C:nucleolus"/>
    <property type="evidence" value="ECO:0007669"/>
    <property type="project" value="UniProtKB-SubCell"/>
</dbReference>
<dbReference type="GO" id="GO:0016787">
    <property type="term" value="F:hydrolase activity"/>
    <property type="evidence" value="ECO:0007669"/>
    <property type="project" value="UniProtKB-KW"/>
</dbReference>
<dbReference type="Gene3D" id="2.30.30.210">
    <property type="entry name" value="Ribonuclease P/MRP, subunit p29"/>
    <property type="match status" value="1"/>
</dbReference>
<keyword evidence="12" id="KW-1185">Reference proteome</keyword>
<evidence type="ECO:0000313" key="11">
    <source>
        <dbReference type="EMBL" id="ALC43401.1"/>
    </source>
</evidence>
<protein>
    <recommendedName>
        <fullName evidence="3 10">Ribonuclease P protein subunit p29</fullName>
    </recommendedName>
</protein>
<comment type="function">
    <text evidence="1 10">Component of ribonuclease P, a ribonucleoprotein complex that generates mature tRNA molecules by cleaving their 5'-ends.</text>
</comment>
<evidence type="ECO:0000256" key="9">
    <source>
        <dbReference type="ARBA" id="ARBA00046486"/>
    </source>
</evidence>